<dbReference type="AlphaFoldDB" id="A0A914QUX5"/>
<dbReference type="InterPro" id="IPR011025">
    <property type="entry name" value="GproteinA_insert"/>
</dbReference>
<protein>
    <submittedName>
        <fullName evidence="2 3">Uncharacterized protein</fullName>
    </submittedName>
</protein>
<sequence length="67" mass="7566">MASLGIAYENHARESDAKLLEKHVEAGLEFTAFPQEIKNAIANLWLDGGVKKCFERRNEYQLNDSAL</sequence>
<dbReference type="WBParaSite" id="PDA_v2.g31354.t1">
    <property type="protein sequence ID" value="PDA_v2.g31354.t1"/>
    <property type="gene ID" value="PDA_v2.g31354"/>
</dbReference>
<evidence type="ECO:0000313" key="1">
    <source>
        <dbReference type="Proteomes" id="UP000887578"/>
    </source>
</evidence>
<dbReference type="GO" id="GO:0007165">
    <property type="term" value="P:signal transduction"/>
    <property type="evidence" value="ECO:0007669"/>
    <property type="project" value="InterPro"/>
</dbReference>
<evidence type="ECO:0000313" key="3">
    <source>
        <dbReference type="WBParaSite" id="PDA_v2.g31354.t1"/>
    </source>
</evidence>
<dbReference type="SUPFAM" id="SSF47895">
    <property type="entry name" value="Transducin (alpha subunit), insertion domain"/>
    <property type="match status" value="1"/>
</dbReference>
<organism evidence="1 3">
    <name type="scientific">Panagrolaimus davidi</name>
    <dbReference type="NCBI Taxonomy" id="227884"/>
    <lineage>
        <taxon>Eukaryota</taxon>
        <taxon>Metazoa</taxon>
        <taxon>Ecdysozoa</taxon>
        <taxon>Nematoda</taxon>
        <taxon>Chromadorea</taxon>
        <taxon>Rhabditida</taxon>
        <taxon>Tylenchina</taxon>
        <taxon>Panagrolaimomorpha</taxon>
        <taxon>Panagrolaimoidea</taxon>
        <taxon>Panagrolaimidae</taxon>
        <taxon>Panagrolaimus</taxon>
    </lineage>
</organism>
<keyword evidence="1" id="KW-1185">Reference proteome</keyword>
<proteinExistence type="predicted"/>
<dbReference type="Proteomes" id="UP000887578">
    <property type="component" value="Unplaced"/>
</dbReference>
<reference evidence="2 3" key="1">
    <citation type="submission" date="2022-11" db="UniProtKB">
        <authorList>
            <consortium name="WormBaseParasite"/>
        </authorList>
    </citation>
    <scope>IDENTIFICATION</scope>
</reference>
<accession>A0A914QUX5</accession>
<dbReference type="Gene3D" id="1.10.400.10">
    <property type="entry name" value="GI Alpha 1, domain 2-like"/>
    <property type="match status" value="1"/>
</dbReference>
<name>A0A914QUX5_9BILA</name>
<dbReference type="WBParaSite" id="PDA_v2.g25678.t1">
    <property type="protein sequence ID" value="PDA_v2.g25678.t1"/>
    <property type="gene ID" value="PDA_v2.g25678"/>
</dbReference>
<evidence type="ECO:0000313" key="2">
    <source>
        <dbReference type="WBParaSite" id="PDA_v2.g25678.t1"/>
    </source>
</evidence>